<evidence type="ECO:0000313" key="2">
    <source>
        <dbReference type="WBParaSite" id="L893_g8026.t1"/>
    </source>
</evidence>
<organism evidence="1 2">
    <name type="scientific">Steinernema glaseri</name>
    <dbReference type="NCBI Taxonomy" id="37863"/>
    <lineage>
        <taxon>Eukaryota</taxon>
        <taxon>Metazoa</taxon>
        <taxon>Ecdysozoa</taxon>
        <taxon>Nematoda</taxon>
        <taxon>Chromadorea</taxon>
        <taxon>Rhabditida</taxon>
        <taxon>Tylenchina</taxon>
        <taxon>Panagrolaimomorpha</taxon>
        <taxon>Strongyloidoidea</taxon>
        <taxon>Steinernematidae</taxon>
        <taxon>Steinernema</taxon>
    </lineage>
</organism>
<proteinExistence type="predicted"/>
<dbReference type="Proteomes" id="UP000095287">
    <property type="component" value="Unplaced"/>
</dbReference>
<sequence>MFSTDFPCFLAYFKLGQRYLCDPIVFSQASLKTKAVSSFSALPHFRYSQGPCGRCTIYYKAELQCLGRMVFVTPLPSSKFPTRRFSGQTEEEIARGKQNCPLKTLSVPCSPLIAGGGL</sequence>
<keyword evidence="1" id="KW-1185">Reference proteome</keyword>
<reference evidence="2" key="1">
    <citation type="submission" date="2016-11" db="UniProtKB">
        <authorList>
            <consortium name="WormBaseParasite"/>
        </authorList>
    </citation>
    <scope>IDENTIFICATION</scope>
</reference>
<protein>
    <submittedName>
        <fullName evidence="2">Secreted protein</fullName>
    </submittedName>
</protein>
<dbReference type="AlphaFoldDB" id="A0A1I8AQH7"/>
<name>A0A1I8AQH7_9BILA</name>
<accession>A0A1I8AQH7</accession>
<dbReference type="WBParaSite" id="L893_g8026.t1">
    <property type="protein sequence ID" value="L893_g8026.t1"/>
    <property type="gene ID" value="L893_g8026"/>
</dbReference>
<evidence type="ECO:0000313" key="1">
    <source>
        <dbReference type="Proteomes" id="UP000095287"/>
    </source>
</evidence>